<organism evidence="6 7">
    <name type="scientific">Arabis alpina</name>
    <name type="common">Alpine rock-cress</name>
    <dbReference type="NCBI Taxonomy" id="50452"/>
    <lineage>
        <taxon>Eukaryota</taxon>
        <taxon>Viridiplantae</taxon>
        <taxon>Streptophyta</taxon>
        <taxon>Embryophyta</taxon>
        <taxon>Tracheophyta</taxon>
        <taxon>Spermatophyta</taxon>
        <taxon>Magnoliopsida</taxon>
        <taxon>eudicotyledons</taxon>
        <taxon>Gunneridae</taxon>
        <taxon>Pentapetalae</taxon>
        <taxon>rosids</taxon>
        <taxon>malvids</taxon>
        <taxon>Brassicales</taxon>
        <taxon>Brassicaceae</taxon>
        <taxon>Arabideae</taxon>
        <taxon>Arabis</taxon>
    </lineage>
</organism>
<keyword evidence="4" id="KW-0106">Calcium</keyword>
<feature type="domain" description="EF-hand" evidence="5">
    <location>
        <begin position="18"/>
        <end position="53"/>
    </location>
</feature>
<evidence type="ECO:0000313" key="6">
    <source>
        <dbReference type="EMBL" id="KFK36230.1"/>
    </source>
</evidence>
<dbReference type="PROSITE" id="PS50222">
    <property type="entry name" value="EF_HAND_2"/>
    <property type="match status" value="1"/>
</dbReference>
<dbReference type="SUPFAM" id="SSF47473">
    <property type="entry name" value="EF-hand"/>
    <property type="match status" value="1"/>
</dbReference>
<dbReference type="GO" id="GO:0005509">
    <property type="term" value="F:calcium ion binding"/>
    <property type="evidence" value="ECO:0007669"/>
    <property type="project" value="InterPro"/>
</dbReference>
<dbReference type="CDD" id="cd00051">
    <property type="entry name" value="EFh"/>
    <property type="match status" value="1"/>
</dbReference>
<dbReference type="OrthoDB" id="8785703at2759"/>
<proteinExistence type="predicted"/>
<evidence type="ECO:0000256" key="2">
    <source>
        <dbReference type="ARBA" id="ARBA00022771"/>
    </source>
</evidence>
<dbReference type="InterPro" id="IPR018247">
    <property type="entry name" value="EF_Hand_1_Ca_BS"/>
</dbReference>
<accession>A0A087H278</accession>
<evidence type="ECO:0000256" key="3">
    <source>
        <dbReference type="ARBA" id="ARBA00022833"/>
    </source>
</evidence>
<dbReference type="InterPro" id="IPR002048">
    <property type="entry name" value="EF_hand_dom"/>
</dbReference>
<dbReference type="InterPro" id="IPR043145">
    <property type="entry name" value="Znf_ZZ_sf"/>
</dbReference>
<reference evidence="7" key="1">
    <citation type="journal article" date="2015" name="Nat. Plants">
        <title>Genome expansion of Arabis alpina linked with retrotransposition and reduced symmetric DNA methylation.</title>
        <authorList>
            <person name="Willing E.M."/>
            <person name="Rawat V."/>
            <person name="Mandakova T."/>
            <person name="Maumus F."/>
            <person name="James G.V."/>
            <person name="Nordstroem K.J."/>
            <person name="Becker C."/>
            <person name="Warthmann N."/>
            <person name="Chica C."/>
            <person name="Szarzynska B."/>
            <person name="Zytnicki M."/>
            <person name="Albani M.C."/>
            <person name="Kiefer C."/>
            <person name="Bergonzi S."/>
            <person name="Castaings L."/>
            <person name="Mateos J.L."/>
            <person name="Berns M.C."/>
            <person name="Bujdoso N."/>
            <person name="Piofczyk T."/>
            <person name="de Lorenzo L."/>
            <person name="Barrero-Sicilia C."/>
            <person name="Mateos I."/>
            <person name="Piednoel M."/>
            <person name="Hagmann J."/>
            <person name="Chen-Min-Tao R."/>
            <person name="Iglesias-Fernandez R."/>
            <person name="Schuster S.C."/>
            <person name="Alonso-Blanco C."/>
            <person name="Roudier F."/>
            <person name="Carbonero P."/>
            <person name="Paz-Ares J."/>
            <person name="Davis S.J."/>
            <person name="Pecinka A."/>
            <person name="Quesneville H."/>
            <person name="Colot V."/>
            <person name="Lysak M.A."/>
            <person name="Weigel D."/>
            <person name="Coupland G."/>
            <person name="Schneeberger K."/>
        </authorList>
    </citation>
    <scope>NUCLEOTIDE SEQUENCE [LARGE SCALE GENOMIC DNA]</scope>
    <source>
        <strain evidence="7">cv. Pajares</strain>
    </source>
</reference>
<evidence type="ECO:0000313" key="7">
    <source>
        <dbReference type="Proteomes" id="UP000029120"/>
    </source>
</evidence>
<dbReference type="Gramene" id="KFK36230">
    <property type="protein sequence ID" value="KFK36230"/>
    <property type="gene ID" value="AALP_AA4G095100"/>
</dbReference>
<sequence>MDELHEAAIAYYNNGTMEQQSFAWQFFQAMDIDGNGRVSLQEYTDFLCRSAGLAWVHPEMFIELDRNRDGQLDFWEVLTLYYVARTRTISCRTCHRALNGLYFTCITCFDSPYGGDTFDLCVKCYNGRSYSHPHCLFLDSYVLLRSKRSHQPLQPPDNQNLPGDHNLAEENPERMGWRTALRAMEVALAVGTLGISTFCTIM</sequence>
<evidence type="ECO:0000256" key="4">
    <source>
        <dbReference type="ARBA" id="ARBA00022837"/>
    </source>
</evidence>
<dbReference type="InterPro" id="IPR011992">
    <property type="entry name" value="EF-hand-dom_pair"/>
</dbReference>
<dbReference type="Gene3D" id="3.30.60.90">
    <property type="match status" value="1"/>
</dbReference>
<gene>
    <name evidence="6" type="ordered locus">AALP_Aa4g095100</name>
</gene>
<dbReference type="Pfam" id="PF13202">
    <property type="entry name" value="EF-hand_5"/>
    <property type="match status" value="2"/>
</dbReference>
<keyword evidence="1" id="KW-0479">Metal-binding</keyword>
<keyword evidence="2" id="KW-0863">Zinc-finger</keyword>
<dbReference type="Gene3D" id="1.10.238.10">
    <property type="entry name" value="EF-hand"/>
    <property type="match status" value="1"/>
</dbReference>
<name>A0A087H278_ARAAL</name>
<evidence type="ECO:0000259" key="5">
    <source>
        <dbReference type="PROSITE" id="PS50222"/>
    </source>
</evidence>
<dbReference type="Proteomes" id="UP000029120">
    <property type="component" value="Chromosome 4"/>
</dbReference>
<protein>
    <recommendedName>
        <fullName evidence="5">EF-hand domain-containing protein</fullName>
    </recommendedName>
</protein>
<dbReference type="PROSITE" id="PS00018">
    <property type="entry name" value="EF_HAND_1"/>
    <property type="match status" value="2"/>
</dbReference>
<dbReference type="GO" id="GO:0008270">
    <property type="term" value="F:zinc ion binding"/>
    <property type="evidence" value="ECO:0007669"/>
    <property type="project" value="UniProtKB-KW"/>
</dbReference>
<dbReference type="EMBL" id="CM002872">
    <property type="protein sequence ID" value="KFK36230.1"/>
    <property type="molecule type" value="Genomic_DNA"/>
</dbReference>
<keyword evidence="3" id="KW-0862">Zinc</keyword>
<dbReference type="AlphaFoldDB" id="A0A087H278"/>
<dbReference type="OMA" id="RTRTIGC"/>
<evidence type="ECO:0000256" key="1">
    <source>
        <dbReference type="ARBA" id="ARBA00022723"/>
    </source>
</evidence>
<keyword evidence="7" id="KW-1185">Reference proteome</keyword>
<dbReference type="eggNOG" id="ENOG502S40Q">
    <property type="taxonomic scope" value="Eukaryota"/>
</dbReference>